<evidence type="ECO:0000313" key="9">
    <source>
        <dbReference type="EMBL" id="ELZ36551.1"/>
    </source>
</evidence>
<dbReference type="eggNOG" id="arCOG02360">
    <property type="taxonomic scope" value="Archaea"/>
</dbReference>
<feature type="domain" description="PAS" evidence="7">
    <location>
        <begin position="239"/>
        <end position="310"/>
    </location>
</feature>
<evidence type="ECO:0000259" key="8">
    <source>
        <dbReference type="PROSITE" id="PS50113"/>
    </source>
</evidence>
<dbReference type="eggNOG" id="arCOG02276">
    <property type="taxonomic scope" value="Archaea"/>
</dbReference>
<gene>
    <name evidence="9" type="ORF">C471_14570</name>
</gene>
<dbReference type="Pfam" id="PF08447">
    <property type="entry name" value="PAS_3"/>
    <property type="match status" value="1"/>
</dbReference>
<dbReference type="CDD" id="cd00075">
    <property type="entry name" value="HATPase"/>
    <property type="match status" value="1"/>
</dbReference>
<dbReference type="EMBL" id="AOJE01000069">
    <property type="protein sequence ID" value="ELZ36551.1"/>
    <property type="molecule type" value="Genomic_DNA"/>
</dbReference>
<keyword evidence="3" id="KW-0597">Phosphoprotein</keyword>
<dbReference type="SMART" id="SM00387">
    <property type="entry name" value="HATPase_c"/>
    <property type="match status" value="1"/>
</dbReference>
<dbReference type="CDD" id="cd00130">
    <property type="entry name" value="PAS"/>
    <property type="match status" value="4"/>
</dbReference>
<dbReference type="PANTHER" id="PTHR43304">
    <property type="entry name" value="PHYTOCHROME-LIKE PROTEIN CPH1"/>
    <property type="match status" value="1"/>
</dbReference>
<dbReference type="InterPro" id="IPR035965">
    <property type="entry name" value="PAS-like_dom_sf"/>
</dbReference>
<dbReference type="SMART" id="SM00065">
    <property type="entry name" value="GAF"/>
    <property type="match status" value="2"/>
</dbReference>
<proteinExistence type="predicted"/>
<dbReference type="Proteomes" id="UP000011514">
    <property type="component" value="Unassembled WGS sequence"/>
</dbReference>
<dbReference type="PANTHER" id="PTHR43304:SF1">
    <property type="entry name" value="PAC DOMAIN-CONTAINING PROTEIN"/>
    <property type="match status" value="1"/>
</dbReference>
<comment type="caution">
    <text evidence="9">The sequence shown here is derived from an EMBL/GenBank/DDBJ whole genome shotgun (WGS) entry which is preliminary data.</text>
</comment>
<dbReference type="OrthoDB" id="106630at2157"/>
<dbReference type="NCBIfam" id="TIGR00229">
    <property type="entry name" value="sensory_box"/>
    <property type="match status" value="3"/>
</dbReference>
<dbReference type="InterPro" id="IPR004358">
    <property type="entry name" value="Sig_transdc_His_kin-like_C"/>
</dbReference>
<protein>
    <recommendedName>
        <fullName evidence="2">histidine kinase</fullName>
        <ecNumber evidence="2">2.7.13.3</ecNumber>
    </recommendedName>
</protein>
<keyword evidence="10" id="KW-1185">Reference proteome</keyword>
<dbReference type="SMART" id="SM00091">
    <property type="entry name" value="PAS"/>
    <property type="match status" value="4"/>
</dbReference>
<dbReference type="GO" id="GO:0004673">
    <property type="term" value="F:protein histidine kinase activity"/>
    <property type="evidence" value="ECO:0007669"/>
    <property type="project" value="UniProtKB-EC"/>
</dbReference>
<organism evidence="9 10">
    <name type="scientific">Halorubrum saccharovorum DSM 1137</name>
    <dbReference type="NCBI Taxonomy" id="1227484"/>
    <lineage>
        <taxon>Archaea</taxon>
        <taxon>Methanobacteriati</taxon>
        <taxon>Methanobacteriota</taxon>
        <taxon>Stenosarchaea group</taxon>
        <taxon>Halobacteria</taxon>
        <taxon>Halobacteriales</taxon>
        <taxon>Haloferacaceae</taxon>
        <taxon>Halorubrum</taxon>
    </lineage>
</organism>
<dbReference type="SUPFAM" id="SSF55785">
    <property type="entry name" value="PYP-like sensor domain (PAS domain)"/>
    <property type="match status" value="4"/>
</dbReference>
<dbReference type="InterPro" id="IPR013656">
    <property type="entry name" value="PAS_4"/>
</dbReference>
<dbReference type="SMART" id="SM00086">
    <property type="entry name" value="PAC"/>
    <property type="match status" value="3"/>
</dbReference>
<dbReference type="InterPro" id="IPR003594">
    <property type="entry name" value="HATPase_dom"/>
</dbReference>
<dbReference type="eggNOG" id="arCOG06712">
    <property type="taxonomic scope" value="Archaea"/>
</dbReference>
<keyword evidence="5" id="KW-0418">Kinase</keyword>
<dbReference type="Pfam" id="PF08448">
    <property type="entry name" value="PAS_4"/>
    <property type="match status" value="1"/>
</dbReference>
<dbReference type="InterPro" id="IPR052162">
    <property type="entry name" value="Sensor_kinase/Photoreceptor"/>
</dbReference>
<dbReference type="PRINTS" id="PR00344">
    <property type="entry name" value="BCTRLSENSOR"/>
</dbReference>
<evidence type="ECO:0000256" key="1">
    <source>
        <dbReference type="ARBA" id="ARBA00000085"/>
    </source>
</evidence>
<dbReference type="Pfam" id="PF00989">
    <property type="entry name" value="PAS"/>
    <property type="match status" value="1"/>
</dbReference>
<dbReference type="eggNOG" id="arCOG06219">
    <property type="taxonomic scope" value="Archaea"/>
</dbReference>
<feature type="domain" description="PAC" evidence="8">
    <location>
        <begin position="435"/>
        <end position="485"/>
    </location>
</feature>
<dbReference type="PROSITE" id="PS50109">
    <property type="entry name" value="HIS_KIN"/>
    <property type="match status" value="1"/>
</dbReference>
<dbReference type="PATRIC" id="fig|1227484.4.peg.2868"/>
<dbReference type="InterPro" id="IPR003018">
    <property type="entry name" value="GAF"/>
</dbReference>
<feature type="domain" description="PAS" evidence="7">
    <location>
        <begin position="4"/>
        <end position="74"/>
    </location>
</feature>
<dbReference type="InterPro" id="IPR005467">
    <property type="entry name" value="His_kinase_dom"/>
</dbReference>
<dbReference type="Pfam" id="PF13426">
    <property type="entry name" value="PAS_9"/>
    <property type="match status" value="1"/>
</dbReference>
<dbReference type="InterPro" id="IPR000700">
    <property type="entry name" value="PAS-assoc_C"/>
</dbReference>
<dbReference type="Gene3D" id="2.10.70.100">
    <property type="match status" value="1"/>
</dbReference>
<dbReference type="Gene3D" id="3.30.450.40">
    <property type="match status" value="2"/>
</dbReference>
<dbReference type="PROSITE" id="PS50112">
    <property type="entry name" value="PAS"/>
    <property type="match status" value="4"/>
</dbReference>
<evidence type="ECO:0000259" key="7">
    <source>
        <dbReference type="PROSITE" id="PS50112"/>
    </source>
</evidence>
<dbReference type="EC" id="2.7.13.3" evidence="2"/>
<dbReference type="RefSeq" id="WP_004050200.1">
    <property type="nucleotide sequence ID" value="NZ_AOJE01000069.1"/>
</dbReference>
<dbReference type="PROSITE" id="PS50113">
    <property type="entry name" value="PAC"/>
    <property type="match status" value="2"/>
</dbReference>
<feature type="domain" description="Histidine kinase" evidence="6">
    <location>
        <begin position="831"/>
        <end position="1037"/>
    </location>
</feature>
<evidence type="ECO:0000256" key="2">
    <source>
        <dbReference type="ARBA" id="ARBA00012438"/>
    </source>
</evidence>
<evidence type="ECO:0000313" key="10">
    <source>
        <dbReference type="Proteomes" id="UP000011514"/>
    </source>
</evidence>
<sequence>MATVATDAEEVLERIEDAFFALDDEWQFTYLNARASELLEADRDAVVGTVVWDAFEAAVGTTFQREYERAMATQEPVSFEEYYPPLDSWFEVNAYPSETGLSVYFRDVTERIERERDLERYERIVETIHEGIYVVDEEGTFQMANDSYAEMVGYSEADLVGRDVSAVVDEETTATASALEAELRSGARSTASLEATLERADGETLDAVATFSLLPSGERVGVVRDITEQKARQRELDRTQELLEQAERIADVGGWELDAETTEVFWSDHLFDMLGFDREEEPSLEAALGVYHEDDRRLVEEAVNGALDSGDSFDIEARFVPDDGEVRWLHVQGVPVTDGGDVAKLRGTAQDITERKERERDLELYERVVGAVTDGVYAVDEDDRFIMVNDAFCELSGYDRGELLGQPVTVLKDEAVSSEAERLAEELVRGTREEATLELDLFTKSGEERPVEARLEPLAFEEGTGRCGVVRDITERKRFEERLVALHGVTTDLLRADSEEAVAEIATAAVRDVLDAPAAWYLDHDPEEDALIPRTIADDAELLDLDPPAVSLDRETPLGSAFAAGETRRLDDVRTAPRYDGLDRDADLRSAVFAPVGDRGALVAGSPAVGAFDASTRELIEIVSTTAAAAVHRIEREQTLRDQHERLTALNDLNSLVRNLVESIFGLSSRSEIEELVCDRLASSDSYAFAWIGTAEDDEVTVSAEAGVEGYLDDTTIWLDGGPTTEGPTAQAHLTGEMQVVQDVSADSRYDPWRDHAERLDYSASASIPIVDGGEFHGTLNVYSRRTNAFDDEEQAALERFGSIISYALQSVEQDRQLQRERNRLEFINRLLRHNLLNSLNVLEARLDQLDGRVDYEVASSLKTASERTREMIDFVETVQRVTDLVGRGEDRELRPRDIGSVIERRVVRAQRTHSEATYRLQSAPSVDVVADDLLGEVLDNVLLNAVQHNPSDDPAVWVDVTVDSDSVVVSVADNGPGIPDERRETVFDQTAKDFENPGTGFGLYLVKEVIDFYGGSIEVGESEHDGAVFRLRFDRA</sequence>
<dbReference type="InterPro" id="IPR029016">
    <property type="entry name" value="GAF-like_dom_sf"/>
</dbReference>
<evidence type="ECO:0000256" key="3">
    <source>
        <dbReference type="ARBA" id="ARBA00022553"/>
    </source>
</evidence>
<dbReference type="Gene3D" id="3.30.565.10">
    <property type="entry name" value="Histidine kinase-like ATPase, C-terminal domain"/>
    <property type="match status" value="1"/>
</dbReference>
<dbReference type="InterPro" id="IPR013655">
    <property type="entry name" value="PAS_fold_3"/>
</dbReference>
<dbReference type="AlphaFoldDB" id="M0DM44"/>
<dbReference type="GO" id="GO:0006355">
    <property type="term" value="P:regulation of DNA-templated transcription"/>
    <property type="evidence" value="ECO:0007669"/>
    <property type="project" value="InterPro"/>
</dbReference>
<dbReference type="InterPro" id="IPR001610">
    <property type="entry name" value="PAC"/>
</dbReference>
<dbReference type="Pfam" id="PF02518">
    <property type="entry name" value="HATPase_c"/>
    <property type="match status" value="1"/>
</dbReference>
<dbReference type="Pfam" id="PF13185">
    <property type="entry name" value="GAF_2"/>
    <property type="match status" value="2"/>
</dbReference>
<accession>M0DM44</accession>
<dbReference type="eggNOG" id="arCOG02389">
    <property type="taxonomic scope" value="Archaea"/>
</dbReference>
<keyword evidence="4" id="KW-0808">Transferase</keyword>
<evidence type="ECO:0000256" key="5">
    <source>
        <dbReference type="ARBA" id="ARBA00022777"/>
    </source>
</evidence>
<feature type="domain" description="PAS" evidence="7">
    <location>
        <begin position="361"/>
        <end position="430"/>
    </location>
</feature>
<comment type="catalytic activity">
    <reaction evidence="1">
        <text>ATP + protein L-histidine = ADP + protein N-phospho-L-histidine.</text>
        <dbReference type="EC" id="2.7.13.3"/>
    </reaction>
</comment>
<dbReference type="InterPro" id="IPR000014">
    <property type="entry name" value="PAS"/>
</dbReference>
<reference evidence="9 10" key="1">
    <citation type="journal article" date="2014" name="PLoS Genet.">
        <title>Phylogenetically driven sequencing of extremely halophilic archaea reveals strategies for static and dynamic osmo-response.</title>
        <authorList>
            <person name="Becker E.A."/>
            <person name="Seitzer P.M."/>
            <person name="Tritt A."/>
            <person name="Larsen D."/>
            <person name="Krusor M."/>
            <person name="Yao A.I."/>
            <person name="Wu D."/>
            <person name="Madern D."/>
            <person name="Eisen J.A."/>
            <person name="Darling A.E."/>
            <person name="Facciotti M.T."/>
        </authorList>
    </citation>
    <scope>NUCLEOTIDE SEQUENCE [LARGE SCALE GENOMIC DNA]</scope>
    <source>
        <strain evidence="9 10">DSM 1137</strain>
    </source>
</reference>
<dbReference type="STRING" id="1227484.C471_14570"/>
<name>M0DM44_9EURY</name>
<dbReference type="SUPFAM" id="SSF55874">
    <property type="entry name" value="ATPase domain of HSP90 chaperone/DNA topoisomerase II/histidine kinase"/>
    <property type="match status" value="1"/>
</dbReference>
<dbReference type="InterPro" id="IPR013767">
    <property type="entry name" value="PAS_fold"/>
</dbReference>
<feature type="domain" description="PAS" evidence="7">
    <location>
        <begin position="117"/>
        <end position="186"/>
    </location>
</feature>
<evidence type="ECO:0000259" key="6">
    <source>
        <dbReference type="PROSITE" id="PS50109"/>
    </source>
</evidence>
<dbReference type="SUPFAM" id="SSF55781">
    <property type="entry name" value="GAF domain-like"/>
    <property type="match status" value="2"/>
</dbReference>
<dbReference type="InterPro" id="IPR036890">
    <property type="entry name" value="HATPase_C_sf"/>
</dbReference>
<evidence type="ECO:0000256" key="4">
    <source>
        <dbReference type="ARBA" id="ARBA00022679"/>
    </source>
</evidence>
<feature type="domain" description="PAC" evidence="8">
    <location>
        <begin position="313"/>
        <end position="364"/>
    </location>
</feature>
<dbReference type="Gene3D" id="3.30.450.20">
    <property type="entry name" value="PAS domain"/>
    <property type="match status" value="4"/>
</dbReference>